<protein>
    <submittedName>
        <fullName evidence="1">Uncharacterized protein</fullName>
    </submittedName>
</protein>
<reference evidence="1" key="1">
    <citation type="journal article" date="2022" name="bioRxiv">
        <title>Sequencing and chromosome-scale assembly of the giantPleurodeles waltlgenome.</title>
        <authorList>
            <person name="Brown T."/>
            <person name="Elewa A."/>
            <person name="Iarovenko S."/>
            <person name="Subramanian E."/>
            <person name="Araus A.J."/>
            <person name="Petzold A."/>
            <person name="Susuki M."/>
            <person name="Suzuki K.-i.T."/>
            <person name="Hayashi T."/>
            <person name="Toyoda A."/>
            <person name="Oliveira C."/>
            <person name="Osipova E."/>
            <person name="Leigh N.D."/>
            <person name="Simon A."/>
            <person name="Yun M.H."/>
        </authorList>
    </citation>
    <scope>NUCLEOTIDE SEQUENCE</scope>
    <source>
        <strain evidence="1">20211129_DDA</strain>
        <tissue evidence="1">Liver</tissue>
    </source>
</reference>
<sequence length="156" mass="18315">MLKRLKEDVPLAAIDSEVRRSVLDVRTKQKFWYDENKNIKDVFLMEVLFSGDEGPGTDIFLWPYEDYQLFPPTVLAFFISVLHGVNRFRCRRIVNWWFRTGACKGEDVLGCVLRASARLDKGMENVGMRMLGRGWQLQRGREVDGRKEKLLRFILK</sequence>
<keyword evidence="2" id="KW-1185">Reference proteome</keyword>
<organism evidence="1 2">
    <name type="scientific">Pleurodeles waltl</name>
    <name type="common">Iberian ribbed newt</name>
    <dbReference type="NCBI Taxonomy" id="8319"/>
    <lineage>
        <taxon>Eukaryota</taxon>
        <taxon>Metazoa</taxon>
        <taxon>Chordata</taxon>
        <taxon>Craniata</taxon>
        <taxon>Vertebrata</taxon>
        <taxon>Euteleostomi</taxon>
        <taxon>Amphibia</taxon>
        <taxon>Batrachia</taxon>
        <taxon>Caudata</taxon>
        <taxon>Salamandroidea</taxon>
        <taxon>Salamandridae</taxon>
        <taxon>Pleurodelinae</taxon>
        <taxon>Pleurodeles</taxon>
    </lineage>
</organism>
<dbReference type="EMBL" id="JANPWB010000008">
    <property type="protein sequence ID" value="KAJ1167107.1"/>
    <property type="molecule type" value="Genomic_DNA"/>
</dbReference>
<accession>A0AAV7SSH4</accession>
<evidence type="ECO:0000313" key="1">
    <source>
        <dbReference type="EMBL" id="KAJ1167107.1"/>
    </source>
</evidence>
<dbReference type="AlphaFoldDB" id="A0AAV7SSH4"/>
<name>A0AAV7SSH4_PLEWA</name>
<gene>
    <name evidence="1" type="ORF">NDU88_007500</name>
</gene>
<comment type="caution">
    <text evidence="1">The sequence shown here is derived from an EMBL/GenBank/DDBJ whole genome shotgun (WGS) entry which is preliminary data.</text>
</comment>
<proteinExistence type="predicted"/>
<dbReference type="Proteomes" id="UP001066276">
    <property type="component" value="Chromosome 4_2"/>
</dbReference>
<evidence type="ECO:0000313" key="2">
    <source>
        <dbReference type="Proteomes" id="UP001066276"/>
    </source>
</evidence>